<proteinExistence type="predicted"/>
<feature type="region of interest" description="Disordered" evidence="1">
    <location>
        <begin position="66"/>
        <end position="130"/>
    </location>
</feature>
<sequence length="130" mass="13941">MYNAPHVANDSGEHDAIVEIDRDGMEVTMRLTAGFYEGQRVLYASTEASSPELAALEAATYAPALNAAPSAGDRTTATSAREPIIPVVNGPMGADDPDRQGLRSAVAGEESAERRRRTTDLRRPEFPRGL</sequence>
<dbReference type="RefSeq" id="WP_382209155.1">
    <property type="nucleotide sequence ID" value="NZ_JBHSZH010000005.1"/>
</dbReference>
<evidence type="ECO:0000256" key="1">
    <source>
        <dbReference type="SAM" id="MobiDB-lite"/>
    </source>
</evidence>
<evidence type="ECO:0000313" key="2">
    <source>
        <dbReference type="EMBL" id="MFC7079682.1"/>
    </source>
</evidence>
<feature type="compositionally biased region" description="Basic and acidic residues" evidence="1">
    <location>
        <begin position="118"/>
        <end position="130"/>
    </location>
</feature>
<dbReference type="EMBL" id="JBHSZH010000005">
    <property type="protein sequence ID" value="MFC7079682.1"/>
    <property type="molecule type" value="Genomic_DNA"/>
</dbReference>
<accession>A0ABD5WKK5</accession>
<dbReference type="AlphaFoldDB" id="A0ABD5WKK5"/>
<organism evidence="2 3">
    <name type="scientific">Halorussus caseinilyticus</name>
    <dbReference type="NCBI Taxonomy" id="3034025"/>
    <lineage>
        <taxon>Archaea</taxon>
        <taxon>Methanobacteriati</taxon>
        <taxon>Methanobacteriota</taxon>
        <taxon>Stenosarchaea group</taxon>
        <taxon>Halobacteria</taxon>
        <taxon>Halobacteriales</taxon>
        <taxon>Haladaptataceae</taxon>
        <taxon>Halorussus</taxon>
    </lineage>
</organism>
<protein>
    <submittedName>
        <fullName evidence="2">Uncharacterized protein</fullName>
    </submittedName>
</protein>
<comment type="caution">
    <text evidence="2">The sequence shown here is derived from an EMBL/GenBank/DDBJ whole genome shotgun (WGS) entry which is preliminary data.</text>
</comment>
<reference evidence="2 3" key="1">
    <citation type="journal article" date="2019" name="Int. J. Syst. Evol. Microbiol.">
        <title>The Global Catalogue of Microorganisms (GCM) 10K type strain sequencing project: providing services to taxonomists for standard genome sequencing and annotation.</title>
        <authorList>
            <consortium name="The Broad Institute Genomics Platform"/>
            <consortium name="The Broad Institute Genome Sequencing Center for Infectious Disease"/>
            <person name="Wu L."/>
            <person name="Ma J."/>
        </authorList>
    </citation>
    <scope>NUCLEOTIDE SEQUENCE [LARGE SCALE GENOMIC DNA]</scope>
    <source>
        <strain evidence="2 3">DT72</strain>
    </source>
</reference>
<evidence type="ECO:0000313" key="3">
    <source>
        <dbReference type="Proteomes" id="UP001596407"/>
    </source>
</evidence>
<dbReference type="Proteomes" id="UP001596407">
    <property type="component" value="Unassembled WGS sequence"/>
</dbReference>
<gene>
    <name evidence="2" type="ORF">ACFQJ6_05530</name>
</gene>
<name>A0ABD5WKK5_9EURY</name>
<keyword evidence="3" id="KW-1185">Reference proteome</keyword>